<keyword evidence="2" id="KW-1185">Reference proteome</keyword>
<organism evidence="1 2">
    <name type="scientific">Purpureocillium lilacinum</name>
    <name type="common">Paecilomyces lilacinus</name>
    <dbReference type="NCBI Taxonomy" id="33203"/>
    <lineage>
        <taxon>Eukaryota</taxon>
        <taxon>Fungi</taxon>
        <taxon>Dikarya</taxon>
        <taxon>Ascomycota</taxon>
        <taxon>Pezizomycotina</taxon>
        <taxon>Sordariomycetes</taxon>
        <taxon>Hypocreomycetidae</taxon>
        <taxon>Hypocreales</taxon>
        <taxon>Ophiocordycipitaceae</taxon>
        <taxon>Purpureocillium</taxon>
    </lineage>
</organism>
<evidence type="ECO:0000313" key="1">
    <source>
        <dbReference type="EMBL" id="KAL3961215.1"/>
    </source>
</evidence>
<gene>
    <name evidence="1" type="ORF">ACCO45_002738</name>
</gene>
<dbReference type="EMBL" id="JBGNUJ010000003">
    <property type="protein sequence ID" value="KAL3961215.1"/>
    <property type="molecule type" value="Genomic_DNA"/>
</dbReference>
<proteinExistence type="predicted"/>
<sequence length="163" mass="17669">MRCRVPTRPAQGATGLLLLTTTPSALPLDRLVRHSPITFSGVAMELLFPELSPSLGLPPVNRPTRSRSHISLTDGTVVFVKLIRRGNKRILARELDNHAEIKAAPLDETLQDSRFEGPVRDGHGIVYGLLLTVIDCERVTLACAASNPKTPTALSTPIPCAYI</sequence>
<name>A0ACC4DXV9_PURLI</name>
<accession>A0ACC4DXV9</accession>
<evidence type="ECO:0000313" key="2">
    <source>
        <dbReference type="Proteomes" id="UP001638806"/>
    </source>
</evidence>
<dbReference type="Proteomes" id="UP001638806">
    <property type="component" value="Unassembled WGS sequence"/>
</dbReference>
<protein>
    <submittedName>
        <fullName evidence="1">Uncharacterized protein</fullName>
    </submittedName>
</protein>
<reference evidence="1" key="1">
    <citation type="submission" date="2024-12" db="EMBL/GenBank/DDBJ databases">
        <title>Comparative genomics and development of molecular markers within Purpureocillium lilacinum and among Purpureocillium species.</title>
        <authorList>
            <person name="Yeh Z.-Y."/>
            <person name="Ni N.-T."/>
            <person name="Lo P.-H."/>
            <person name="Mushyakhwo K."/>
            <person name="Lin C.-F."/>
            <person name="Nai Y.-S."/>
        </authorList>
    </citation>
    <scope>NUCLEOTIDE SEQUENCE</scope>
    <source>
        <strain evidence="1">NCHU-NPUST-175</strain>
    </source>
</reference>
<comment type="caution">
    <text evidence="1">The sequence shown here is derived from an EMBL/GenBank/DDBJ whole genome shotgun (WGS) entry which is preliminary data.</text>
</comment>